<name>A0A6L9XZK4_9MICO</name>
<evidence type="ECO:0000313" key="2">
    <source>
        <dbReference type="EMBL" id="NEN06843.1"/>
    </source>
</evidence>
<reference evidence="2 3" key="1">
    <citation type="journal article" date="2014" name="J. Microbiol.">
        <title>Diaminobutyricibacter tongyongensis gen. nov., sp. nov. and Homoserinibacter gongjuensis gen. nov., sp. nov. belong to the family Microbacteriaceae.</title>
        <authorList>
            <person name="Kim S.J."/>
            <person name="Ahn J.H."/>
            <person name="Weon H.Y."/>
            <person name="Hamada M."/>
            <person name="Suzuki K."/>
            <person name="Kwon S.W."/>
        </authorList>
    </citation>
    <scope>NUCLEOTIDE SEQUENCE [LARGE SCALE GENOMIC DNA]</scope>
    <source>
        <strain evidence="2 3">NBRC 108724</strain>
    </source>
</reference>
<evidence type="ECO:0000313" key="3">
    <source>
        <dbReference type="Proteomes" id="UP000474967"/>
    </source>
</evidence>
<feature type="domain" description="Ferritin-like" evidence="1">
    <location>
        <begin position="41"/>
        <end position="199"/>
    </location>
</feature>
<dbReference type="EMBL" id="JAAGWY010000002">
    <property type="protein sequence ID" value="NEN06843.1"/>
    <property type="molecule type" value="Genomic_DNA"/>
</dbReference>
<organism evidence="2 3">
    <name type="scientific">Leifsonia tongyongensis</name>
    <dbReference type="NCBI Taxonomy" id="1268043"/>
    <lineage>
        <taxon>Bacteria</taxon>
        <taxon>Bacillati</taxon>
        <taxon>Actinomycetota</taxon>
        <taxon>Actinomycetes</taxon>
        <taxon>Micrococcales</taxon>
        <taxon>Microbacteriaceae</taxon>
        <taxon>Leifsonia</taxon>
    </lineage>
</organism>
<evidence type="ECO:0000259" key="1">
    <source>
        <dbReference type="Pfam" id="PF13794"/>
    </source>
</evidence>
<dbReference type="Proteomes" id="UP000474967">
    <property type="component" value="Unassembled WGS sequence"/>
</dbReference>
<accession>A0A6L9XZK4</accession>
<dbReference type="Pfam" id="PF13794">
    <property type="entry name" value="MiaE_2"/>
    <property type="match status" value="1"/>
</dbReference>
<dbReference type="InterPro" id="IPR012347">
    <property type="entry name" value="Ferritin-like"/>
</dbReference>
<sequence>MSTWFTRRRPLVELPRLKPRSEQPPATRVDLHEIAPELLPYLGQAAYLQLEAFQTLSRVVGEVPDLEARESIGKAAGFALAKHQGLVAEIRRRGDDPAYAMQPFADAIDGFSAITTGADWQETLLAAHLTAGLLDDFFIRLSAGLPGDFGPRAAQLLGLDSGQDEVVRILRDAIAEDPQLASRLAMWGRRLVGDTLLVARSALHLSGNARTDEERTEPIFTELIAAHTRRMDALGLTA</sequence>
<dbReference type="InterPro" id="IPR059125">
    <property type="entry name" value="Ferritin_actino"/>
</dbReference>
<dbReference type="Gene3D" id="1.20.1260.10">
    <property type="match status" value="1"/>
</dbReference>
<keyword evidence="3" id="KW-1185">Reference proteome</keyword>
<dbReference type="AlphaFoldDB" id="A0A6L9XZK4"/>
<comment type="caution">
    <text evidence="2">The sequence shown here is derived from an EMBL/GenBank/DDBJ whole genome shotgun (WGS) entry which is preliminary data.</text>
</comment>
<gene>
    <name evidence="2" type="ORF">G3T36_13320</name>
</gene>
<proteinExistence type="predicted"/>
<dbReference type="RefSeq" id="WP_163290212.1">
    <property type="nucleotide sequence ID" value="NZ_JAAGWY010000002.1"/>
</dbReference>
<protein>
    <recommendedName>
        <fullName evidence="1">Ferritin-like domain-containing protein</fullName>
    </recommendedName>
</protein>